<comment type="subcellular location">
    <subcellularLocation>
        <location evidence="1">Membrane</location>
        <topology evidence="1">Multi-pass membrane protein</topology>
    </subcellularLocation>
</comment>
<organism evidence="8 9">
    <name type="scientific">Bacteroides pyogenes F0041</name>
    <dbReference type="NCBI Taxonomy" id="1321819"/>
    <lineage>
        <taxon>Bacteria</taxon>
        <taxon>Pseudomonadati</taxon>
        <taxon>Bacteroidota</taxon>
        <taxon>Bacteroidia</taxon>
        <taxon>Bacteroidales</taxon>
        <taxon>Bacteroidaceae</taxon>
        <taxon>Bacteroides</taxon>
    </lineage>
</organism>
<feature type="transmembrane region" description="Helical" evidence="7">
    <location>
        <begin position="571"/>
        <end position="591"/>
    </location>
</feature>
<feature type="transmembrane region" description="Helical" evidence="7">
    <location>
        <begin position="379"/>
        <end position="398"/>
    </location>
</feature>
<evidence type="ECO:0000313" key="9">
    <source>
        <dbReference type="Proteomes" id="UP000016496"/>
    </source>
</evidence>
<evidence type="ECO:0000256" key="7">
    <source>
        <dbReference type="SAM" id="Phobius"/>
    </source>
</evidence>
<keyword evidence="6 7" id="KW-0472">Membrane</keyword>
<feature type="transmembrane region" description="Helical" evidence="7">
    <location>
        <begin position="90"/>
        <end position="118"/>
    </location>
</feature>
<dbReference type="SUPFAM" id="SSF103473">
    <property type="entry name" value="MFS general substrate transporter"/>
    <property type="match status" value="2"/>
</dbReference>
<evidence type="ECO:0000256" key="2">
    <source>
        <dbReference type="ARBA" id="ARBA00007015"/>
    </source>
</evidence>
<evidence type="ECO:0000256" key="4">
    <source>
        <dbReference type="ARBA" id="ARBA00022692"/>
    </source>
</evidence>
<dbReference type="GO" id="GO:0016020">
    <property type="term" value="C:membrane"/>
    <property type="evidence" value="ECO:0007669"/>
    <property type="project" value="UniProtKB-SubCell"/>
</dbReference>
<dbReference type="PANTHER" id="PTHR12778">
    <property type="entry name" value="SOLUTE CARRIER FAMILY 33 ACETYL-COA TRANSPORTER -RELATED"/>
    <property type="match status" value="1"/>
</dbReference>
<evidence type="ECO:0000256" key="1">
    <source>
        <dbReference type="ARBA" id="ARBA00004141"/>
    </source>
</evidence>
<dbReference type="Pfam" id="PF03092">
    <property type="entry name" value="BT1"/>
    <property type="match status" value="1"/>
</dbReference>
<keyword evidence="4 7" id="KW-0812">Transmembrane</keyword>
<feature type="transmembrane region" description="Helical" evidence="7">
    <location>
        <begin position="20"/>
        <end position="41"/>
    </location>
</feature>
<gene>
    <name evidence="8" type="ORF">HMPREF1981_02463</name>
</gene>
<dbReference type="HOGENOM" id="CLU_029352_0_0_10"/>
<keyword evidence="3" id="KW-0813">Transport</keyword>
<dbReference type="InterPro" id="IPR004752">
    <property type="entry name" value="AmpG_permease/AT-1"/>
</dbReference>
<evidence type="ECO:0000256" key="6">
    <source>
        <dbReference type="ARBA" id="ARBA00023136"/>
    </source>
</evidence>
<sequence>MNKIMNIVNKQEKKTSPWAWIPTLYFAQGLPYVAVMTISVIMYKRLGISNTDIALYTGWLYLPWVIKPFWSPFVDLIKTKRWWTLTMQWILAFALAGIAFCIPTSFFFQLTLAVFWIVGFTSATHDIAADGFYMHALTEHEQSLYVGIRSTFYRIATVAGQGLLVIIAGLIETGTGLSPAMLQIEASPAYTHTLTLPTFEETETNAGDEMRFVYTSPIVKAGVMPESDDPTAIKTQIAELEKQVREWNIANKFVPAEKERTSGAKKVKGTDAPQESGFTAWVRDVFGEKRETAKEQINNVVVVGVRLNKKPAADETKVLNVTFKEGDQSIRLEQNKLATRFEFTEANWNKPAYLLFHIDHKIQSATSATFEGASGNIPFAWLMVFISLSVFFFLVSVYHNWVLPKPASDHAAADISARNIMKEFFETFKTFFTKKQAFTAILFMLLYRLPEAQLVKLINPFLLDPVDKGGLGLTTGQVGFVYGTIGIIGLTLGGIIGGIVAAKGGLKKWLWPMAWSMSLTCLTFVYLSYVQDHSLLTINICVFIEQFGYGFGFTAYMLYLIYFSEGEHKTAHYAICTGFMALGMMLPGMAAGWLQETIGYRHFFVWTMICCIVTIAVCAFIRIDPNFGKKKEQ</sequence>
<dbReference type="InterPro" id="IPR036259">
    <property type="entry name" value="MFS_trans_sf"/>
</dbReference>
<dbReference type="PATRIC" id="fig|1321819.3.peg.2274"/>
<feature type="transmembrane region" description="Helical" evidence="7">
    <location>
        <begin position="509"/>
        <end position="529"/>
    </location>
</feature>
<dbReference type="Gene3D" id="1.20.1250.20">
    <property type="entry name" value="MFS general substrate transporter like domains"/>
    <property type="match status" value="2"/>
</dbReference>
<dbReference type="InterPro" id="IPR039309">
    <property type="entry name" value="BT1"/>
</dbReference>
<reference evidence="8 9" key="1">
    <citation type="submission" date="2013-08" db="EMBL/GenBank/DDBJ databases">
        <authorList>
            <person name="Weinstock G."/>
            <person name="Sodergren E."/>
            <person name="Wylie T."/>
            <person name="Fulton L."/>
            <person name="Fulton R."/>
            <person name="Fronick C."/>
            <person name="O'Laughlin M."/>
            <person name="Godfrey J."/>
            <person name="Miner T."/>
            <person name="Herter B."/>
            <person name="Appelbaum E."/>
            <person name="Cordes M."/>
            <person name="Lek S."/>
            <person name="Wollam A."/>
            <person name="Pepin K.H."/>
            <person name="Palsikar V.B."/>
            <person name="Mitreva M."/>
            <person name="Wilson R.K."/>
        </authorList>
    </citation>
    <scope>NUCLEOTIDE SEQUENCE [LARGE SCALE GENOMIC DNA]</scope>
    <source>
        <strain evidence="8 9">F0041</strain>
    </source>
</reference>
<comment type="similarity">
    <text evidence="2">Belongs to the major facilitator superfamily. Folate-biopterin transporter (TC 2.A.71) family.</text>
</comment>
<feature type="transmembrane region" description="Helical" evidence="7">
    <location>
        <begin position="53"/>
        <end position="70"/>
    </location>
</feature>
<feature type="transmembrane region" description="Helical" evidence="7">
    <location>
        <begin position="480"/>
        <end position="502"/>
    </location>
</feature>
<protein>
    <submittedName>
        <fullName evidence="8">Transporter, major facilitator family protein</fullName>
    </submittedName>
</protein>
<evidence type="ECO:0000256" key="5">
    <source>
        <dbReference type="ARBA" id="ARBA00022989"/>
    </source>
</evidence>
<comment type="caution">
    <text evidence="8">The sequence shown here is derived from an EMBL/GenBank/DDBJ whole genome shotgun (WGS) entry which is preliminary data.</text>
</comment>
<proteinExistence type="inferred from homology"/>
<dbReference type="PANTHER" id="PTHR12778:SF10">
    <property type="entry name" value="MAJOR FACILITATOR SUPERFAMILY DOMAIN-CONTAINING PROTEIN 3"/>
    <property type="match status" value="1"/>
</dbReference>
<dbReference type="EMBL" id="AWSV01000131">
    <property type="protein sequence ID" value="ERI84154.1"/>
    <property type="molecule type" value="Genomic_DNA"/>
</dbReference>
<evidence type="ECO:0000256" key="3">
    <source>
        <dbReference type="ARBA" id="ARBA00022448"/>
    </source>
</evidence>
<name>U2C113_9BACE</name>
<dbReference type="AlphaFoldDB" id="U2C113"/>
<keyword evidence="5 7" id="KW-1133">Transmembrane helix</keyword>
<feature type="transmembrane region" description="Helical" evidence="7">
    <location>
        <begin position="535"/>
        <end position="559"/>
    </location>
</feature>
<evidence type="ECO:0000313" key="8">
    <source>
        <dbReference type="EMBL" id="ERI84154.1"/>
    </source>
</evidence>
<accession>U2C113</accession>
<feature type="transmembrane region" description="Helical" evidence="7">
    <location>
        <begin position="603"/>
        <end position="623"/>
    </location>
</feature>
<dbReference type="Proteomes" id="UP000016496">
    <property type="component" value="Unassembled WGS sequence"/>
</dbReference>